<name>A0A848KB55_9NOCA</name>
<evidence type="ECO:0000313" key="1">
    <source>
        <dbReference type="EMBL" id="NMN95539.1"/>
    </source>
</evidence>
<keyword evidence="2" id="KW-1185">Reference proteome</keyword>
<reference evidence="1 2" key="2">
    <citation type="submission" date="2020-06" db="EMBL/GenBank/DDBJ databases">
        <title>Antribacter stalactiti gen. nov., sp. nov., a new member of the family Nacardiaceae isolated from a cave.</title>
        <authorList>
            <person name="Kim I.S."/>
        </authorList>
    </citation>
    <scope>NUCLEOTIDE SEQUENCE [LARGE SCALE GENOMIC DNA]</scope>
    <source>
        <strain evidence="1 2">YC2-7</strain>
    </source>
</reference>
<proteinExistence type="predicted"/>
<dbReference type="EMBL" id="VCQU01000003">
    <property type="protein sequence ID" value="NMN95539.1"/>
    <property type="molecule type" value="Genomic_DNA"/>
</dbReference>
<gene>
    <name evidence="1" type="ORF">FGL95_10895</name>
</gene>
<evidence type="ECO:0000313" key="2">
    <source>
        <dbReference type="Proteomes" id="UP000535543"/>
    </source>
</evidence>
<comment type="caution">
    <text evidence="1">The sequence shown here is derived from an EMBL/GenBank/DDBJ whole genome shotgun (WGS) entry which is preliminary data.</text>
</comment>
<dbReference type="AlphaFoldDB" id="A0A848KB55"/>
<sequence length="64" mass="7705">MPQPYFRQQVTAQFERLPAPIANLWRKVDALHLGFESRLDRMELAHNRLTGRVFGWLRVAHWYI</sequence>
<protein>
    <submittedName>
        <fullName evidence="1">Uncharacterized protein</fullName>
    </submittedName>
</protein>
<dbReference type="RefSeq" id="WP_169586508.1">
    <property type="nucleotide sequence ID" value="NZ_VCQU01000003.1"/>
</dbReference>
<organism evidence="1 2">
    <name type="scientific">Antrihabitans stalactiti</name>
    <dbReference type="NCBI Taxonomy" id="2584121"/>
    <lineage>
        <taxon>Bacteria</taxon>
        <taxon>Bacillati</taxon>
        <taxon>Actinomycetota</taxon>
        <taxon>Actinomycetes</taxon>
        <taxon>Mycobacteriales</taxon>
        <taxon>Nocardiaceae</taxon>
        <taxon>Antrihabitans</taxon>
    </lineage>
</organism>
<reference evidence="1 2" key="1">
    <citation type="submission" date="2019-05" db="EMBL/GenBank/DDBJ databases">
        <authorList>
            <person name="Lee S.D."/>
        </authorList>
    </citation>
    <scope>NUCLEOTIDE SEQUENCE [LARGE SCALE GENOMIC DNA]</scope>
    <source>
        <strain evidence="1 2">YC2-7</strain>
    </source>
</reference>
<dbReference type="Proteomes" id="UP000535543">
    <property type="component" value="Unassembled WGS sequence"/>
</dbReference>
<accession>A0A848KB55</accession>